<sequence length="92" mass="9829">PVMPNWLQPSHKYSTDPWSYVESPPASNAPPSSCSTKNPSITCLNDYKPVALTSVVMKAFKNLGLPEVHHMSCAGPPPAVYLPGKQGAKALP</sequence>
<dbReference type="EMBL" id="JAROKS010000022">
    <property type="protein sequence ID" value="KAK1789433.1"/>
    <property type="molecule type" value="Genomic_DNA"/>
</dbReference>
<protein>
    <submittedName>
        <fullName evidence="2">Uncharacterized protein</fullName>
    </submittedName>
</protein>
<evidence type="ECO:0000313" key="2">
    <source>
        <dbReference type="EMBL" id="KAK1789433.1"/>
    </source>
</evidence>
<dbReference type="AlphaFoldDB" id="A0AAD8YY22"/>
<evidence type="ECO:0000256" key="1">
    <source>
        <dbReference type="SAM" id="MobiDB-lite"/>
    </source>
</evidence>
<gene>
    <name evidence="2" type="ORF">P4O66_015362</name>
</gene>
<feature type="non-terminal residue" evidence="2">
    <location>
        <position position="1"/>
    </location>
</feature>
<accession>A0AAD8YY22</accession>
<reference evidence="2" key="1">
    <citation type="submission" date="2023-03" db="EMBL/GenBank/DDBJ databases">
        <title>Electrophorus voltai genome.</title>
        <authorList>
            <person name="Bian C."/>
        </authorList>
    </citation>
    <scope>NUCLEOTIDE SEQUENCE</scope>
    <source>
        <strain evidence="2">CB-2022</strain>
        <tissue evidence="2">Muscle</tissue>
    </source>
</reference>
<comment type="caution">
    <text evidence="2">The sequence shown here is derived from an EMBL/GenBank/DDBJ whole genome shotgun (WGS) entry which is preliminary data.</text>
</comment>
<keyword evidence="3" id="KW-1185">Reference proteome</keyword>
<feature type="compositionally biased region" description="Low complexity" evidence="1">
    <location>
        <begin position="23"/>
        <end position="33"/>
    </location>
</feature>
<evidence type="ECO:0000313" key="3">
    <source>
        <dbReference type="Proteomes" id="UP001239994"/>
    </source>
</evidence>
<organism evidence="2 3">
    <name type="scientific">Electrophorus voltai</name>
    <dbReference type="NCBI Taxonomy" id="2609070"/>
    <lineage>
        <taxon>Eukaryota</taxon>
        <taxon>Metazoa</taxon>
        <taxon>Chordata</taxon>
        <taxon>Craniata</taxon>
        <taxon>Vertebrata</taxon>
        <taxon>Euteleostomi</taxon>
        <taxon>Actinopterygii</taxon>
        <taxon>Neopterygii</taxon>
        <taxon>Teleostei</taxon>
        <taxon>Ostariophysi</taxon>
        <taxon>Gymnotiformes</taxon>
        <taxon>Gymnotoidei</taxon>
        <taxon>Gymnotidae</taxon>
        <taxon>Electrophorus</taxon>
    </lineage>
</organism>
<name>A0AAD8YY22_9TELE</name>
<dbReference type="Proteomes" id="UP001239994">
    <property type="component" value="Unassembled WGS sequence"/>
</dbReference>
<proteinExistence type="predicted"/>
<feature type="region of interest" description="Disordered" evidence="1">
    <location>
        <begin position="1"/>
        <end position="36"/>
    </location>
</feature>